<proteinExistence type="predicted"/>
<keyword evidence="1" id="KW-0472">Membrane</keyword>
<evidence type="ECO:0000313" key="3">
    <source>
        <dbReference type="Proteomes" id="UP000233742"/>
    </source>
</evidence>
<feature type="transmembrane region" description="Helical" evidence="1">
    <location>
        <begin position="116"/>
        <end position="135"/>
    </location>
</feature>
<dbReference type="PANTHER" id="PTHR34989">
    <property type="entry name" value="PROTEIN HDED"/>
    <property type="match status" value="1"/>
</dbReference>
<organism evidence="2 3">
    <name type="scientific">Paracoccus tegillarcae</name>
    <dbReference type="NCBI Taxonomy" id="1529068"/>
    <lineage>
        <taxon>Bacteria</taxon>
        <taxon>Pseudomonadati</taxon>
        <taxon>Pseudomonadota</taxon>
        <taxon>Alphaproteobacteria</taxon>
        <taxon>Rhodobacterales</taxon>
        <taxon>Paracoccaceae</taxon>
        <taxon>Paracoccus</taxon>
    </lineage>
</organism>
<feature type="transmembrane region" description="Helical" evidence="1">
    <location>
        <begin position="141"/>
        <end position="163"/>
    </location>
</feature>
<dbReference type="RefSeq" id="WP_101460474.1">
    <property type="nucleotide sequence ID" value="NZ_CP025408.1"/>
</dbReference>
<dbReference type="PANTHER" id="PTHR34989:SF1">
    <property type="entry name" value="PROTEIN HDED"/>
    <property type="match status" value="1"/>
</dbReference>
<evidence type="ECO:0000256" key="1">
    <source>
        <dbReference type="SAM" id="Phobius"/>
    </source>
</evidence>
<dbReference type="GO" id="GO:0005886">
    <property type="term" value="C:plasma membrane"/>
    <property type="evidence" value="ECO:0007669"/>
    <property type="project" value="TreeGrafter"/>
</dbReference>
<keyword evidence="3" id="KW-1185">Reference proteome</keyword>
<feature type="transmembrane region" description="Helical" evidence="1">
    <location>
        <begin position="61"/>
        <end position="79"/>
    </location>
</feature>
<feature type="transmembrane region" description="Helical" evidence="1">
    <location>
        <begin position="5"/>
        <end position="23"/>
    </location>
</feature>
<feature type="transmembrane region" description="Helical" evidence="1">
    <location>
        <begin position="85"/>
        <end position="104"/>
    </location>
</feature>
<evidence type="ECO:0008006" key="4">
    <source>
        <dbReference type="Google" id="ProtNLM"/>
    </source>
</evidence>
<dbReference type="KEGG" id="paro:CUV01_10770"/>
<dbReference type="InterPro" id="IPR005325">
    <property type="entry name" value="DUF308_memb"/>
</dbReference>
<accession>A0A2K9EFS4</accession>
<protein>
    <recommendedName>
        <fullName evidence="4">HdeD family acid-resistance protein</fullName>
    </recommendedName>
</protein>
<dbReference type="Proteomes" id="UP000233742">
    <property type="component" value="Chromosome"/>
</dbReference>
<reference evidence="2 3" key="1">
    <citation type="submission" date="2017-12" db="EMBL/GenBank/DDBJ databases">
        <authorList>
            <person name="Hurst M.R.H."/>
        </authorList>
    </citation>
    <scope>NUCLEOTIDE SEQUENCE [LARGE SCALE GENOMIC DNA]</scope>
    <source>
        <strain evidence="2 3">BM15</strain>
    </source>
</reference>
<keyword evidence="1" id="KW-1133">Transmembrane helix</keyword>
<dbReference type="Pfam" id="PF03729">
    <property type="entry name" value="DUF308"/>
    <property type="match status" value="1"/>
</dbReference>
<sequence>MGSKVLWIIIGVLSIIAGIFALANPLAATLTATLIAGWGFLIVGVLQIVAVFQAEGWGGRIWAGVLAAAFILVGIQLLGNPLEGTISLTVAVGILFMITGIARIIMSFSLQRGGGFWLVLLSGVLAVILSLMIFSNFPQSAAVMLGVMLAVELISNGVAMIVLGSTARK</sequence>
<dbReference type="EMBL" id="CP025408">
    <property type="protein sequence ID" value="AUH33808.1"/>
    <property type="molecule type" value="Genomic_DNA"/>
</dbReference>
<keyword evidence="1" id="KW-0812">Transmembrane</keyword>
<evidence type="ECO:0000313" key="2">
    <source>
        <dbReference type="EMBL" id="AUH33808.1"/>
    </source>
</evidence>
<dbReference type="AlphaFoldDB" id="A0A2K9EFS4"/>
<name>A0A2K9EFS4_9RHOB</name>
<feature type="transmembrane region" description="Helical" evidence="1">
    <location>
        <begin position="35"/>
        <end position="54"/>
    </location>
</feature>
<dbReference type="OrthoDB" id="5678253at2"/>
<gene>
    <name evidence="2" type="ORF">CUV01_10770</name>
</gene>
<dbReference type="InterPro" id="IPR052712">
    <property type="entry name" value="Acid_resist_chaperone_HdeD"/>
</dbReference>